<accession>A0AAU9JWI1</accession>
<dbReference type="EMBL" id="CAJZBQ010000052">
    <property type="protein sequence ID" value="CAG9330736.1"/>
    <property type="molecule type" value="Genomic_DNA"/>
</dbReference>
<feature type="transmembrane region" description="Helical" evidence="1">
    <location>
        <begin position="70"/>
        <end position="94"/>
    </location>
</feature>
<evidence type="ECO:0000256" key="1">
    <source>
        <dbReference type="SAM" id="Phobius"/>
    </source>
</evidence>
<evidence type="ECO:0000313" key="3">
    <source>
        <dbReference type="Proteomes" id="UP001162131"/>
    </source>
</evidence>
<proteinExistence type="predicted"/>
<evidence type="ECO:0000313" key="2">
    <source>
        <dbReference type="EMBL" id="CAG9330736.1"/>
    </source>
</evidence>
<keyword evidence="1" id="KW-1133">Transmembrane helix</keyword>
<keyword evidence="1" id="KW-0812">Transmembrane</keyword>
<organism evidence="2 3">
    <name type="scientific">Blepharisma stoltei</name>
    <dbReference type="NCBI Taxonomy" id="1481888"/>
    <lineage>
        <taxon>Eukaryota</taxon>
        <taxon>Sar</taxon>
        <taxon>Alveolata</taxon>
        <taxon>Ciliophora</taxon>
        <taxon>Postciliodesmatophora</taxon>
        <taxon>Heterotrichea</taxon>
        <taxon>Heterotrichida</taxon>
        <taxon>Blepharismidae</taxon>
        <taxon>Blepharisma</taxon>
    </lineage>
</organism>
<keyword evidence="1" id="KW-0472">Membrane</keyword>
<protein>
    <submittedName>
        <fullName evidence="2">Uncharacterized protein</fullName>
    </submittedName>
</protein>
<name>A0AAU9JWI1_9CILI</name>
<keyword evidence="3" id="KW-1185">Reference proteome</keyword>
<dbReference type="AlphaFoldDB" id="A0AAU9JWI1"/>
<reference evidence="2" key="1">
    <citation type="submission" date="2021-09" db="EMBL/GenBank/DDBJ databases">
        <authorList>
            <consortium name="AG Swart"/>
            <person name="Singh M."/>
            <person name="Singh A."/>
            <person name="Seah K."/>
            <person name="Emmerich C."/>
        </authorList>
    </citation>
    <scope>NUCLEOTIDE SEQUENCE</scope>
    <source>
        <strain evidence="2">ATCC30299</strain>
    </source>
</reference>
<gene>
    <name evidence="2" type="ORF">BSTOLATCC_MIC52501</name>
</gene>
<sequence length="192" mass="21535">MACPSGLPCDTSWALSTMCTNHLFHPLCSCFTQVSYFVQYSSFSISWTRLKFKSELFNTWLFSNFSVFPAIIRLEALFSIVLLIFFGISVLLGLSEFSEFSGHTGFSDHSEFSEFSGFSGFSEFSEFSEFSVLSWFPALSGPFEFSGISEFSESSRLSDSQSFSSCSQSSRPILLAWASFSETTFLCLSFRS</sequence>
<comment type="caution">
    <text evidence="2">The sequence shown here is derived from an EMBL/GenBank/DDBJ whole genome shotgun (WGS) entry which is preliminary data.</text>
</comment>
<dbReference type="Proteomes" id="UP001162131">
    <property type="component" value="Unassembled WGS sequence"/>
</dbReference>